<sequence>MSEKGYIRGPFGSALRRPELKSEGIPVYEQQHAIYGVRDFRYYIDEEKFEELKRFQVKVNDLIISCSGTLGKVSIITDEDPKGIISQALLALRPDTEKILPDYLKYFFTSRYGFTSITSRSTGSVQVNIANRQIIELIKLALPSIHEQQIIILILSSLDDKIELNRKMNNTLEEIGKALFKQWFVDFEFPDENGRPYKSSGGKMVNSELGEIPEGWEAGHFGNVVENFDSKRIPLSNREREKRKGDFRYYGATGVMDHVNDFIFDGIYLLVGEDGTVITNKETAVTQYVWGKFWVNNHAHVLKGKNGFSTEVLKLFLEVTNIAPYITGAVQPKLNQNNLNSIPVVLPKKEILAEFSGLIDLLFSKYRQTHDEIERLTSIRDSLLPRLMSGKLRVRDYEN</sequence>
<evidence type="ECO:0000256" key="1">
    <source>
        <dbReference type="ARBA" id="ARBA00010923"/>
    </source>
</evidence>
<dbReference type="Gene3D" id="3.90.220.20">
    <property type="entry name" value="DNA methylase specificity domains"/>
    <property type="match status" value="2"/>
</dbReference>
<evidence type="ECO:0000259" key="4">
    <source>
        <dbReference type="Pfam" id="PF01420"/>
    </source>
</evidence>
<dbReference type="PANTHER" id="PTHR30408">
    <property type="entry name" value="TYPE-1 RESTRICTION ENZYME ECOKI SPECIFICITY PROTEIN"/>
    <property type="match status" value="1"/>
</dbReference>
<accession>A0A1G1VR58</accession>
<comment type="caution">
    <text evidence="5">The sequence shown here is derived from an EMBL/GenBank/DDBJ whole genome shotgun (WGS) entry which is preliminary data.</text>
</comment>
<evidence type="ECO:0000313" key="5">
    <source>
        <dbReference type="EMBL" id="OGY17873.1"/>
    </source>
</evidence>
<dbReference type="Pfam" id="PF01420">
    <property type="entry name" value="Methylase_S"/>
    <property type="match status" value="2"/>
</dbReference>
<feature type="domain" description="Type I restriction modification DNA specificity" evidence="4">
    <location>
        <begin position="213"/>
        <end position="351"/>
    </location>
</feature>
<reference evidence="5 6" key="1">
    <citation type="journal article" date="2016" name="Nat. Commun.">
        <title>Thousands of microbial genomes shed light on interconnected biogeochemical processes in an aquifer system.</title>
        <authorList>
            <person name="Anantharaman K."/>
            <person name="Brown C.T."/>
            <person name="Hug L.A."/>
            <person name="Sharon I."/>
            <person name="Castelle C.J."/>
            <person name="Probst A.J."/>
            <person name="Thomas B.C."/>
            <person name="Singh A."/>
            <person name="Wilkins M.J."/>
            <person name="Karaoz U."/>
            <person name="Brodie E.L."/>
            <person name="Williams K.H."/>
            <person name="Hubbard S.S."/>
            <person name="Banfield J.F."/>
        </authorList>
    </citation>
    <scope>NUCLEOTIDE SEQUENCE [LARGE SCALE GENOMIC DNA]</scope>
</reference>
<dbReference type="GO" id="GO:0003677">
    <property type="term" value="F:DNA binding"/>
    <property type="evidence" value="ECO:0007669"/>
    <property type="project" value="UniProtKB-KW"/>
</dbReference>
<keyword evidence="2" id="KW-0680">Restriction system</keyword>
<dbReference type="SUPFAM" id="SSF116734">
    <property type="entry name" value="DNA methylase specificity domain"/>
    <property type="match status" value="2"/>
</dbReference>
<evidence type="ECO:0000313" key="6">
    <source>
        <dbReference type="Proteomes" id="UP000179233"/>
    </source>
</evidence>
<protein>
    <recommendedName>
        <fullName evidence="4">Type I restriction modification DNA specificity domain-containing protein</fullName>
    </recommendedName>
</protein>
<dbReference type="GO" id="GO:0009307">
    <property type="term" value="P:DNA restriction-modification system"/>
    <property type="evidence" value="ECO:0007669"/>
    <property type="project" value="UniProtKB-KW"/>
</dbReference>
<dbReference type="InterPro" id="IPR044946">
    <property type="entry name" value="Restrct_endonuc_typeI_TRD_sf"/>
</dbReference>
<dbReference type="AlphaFoldDB" id="A0A1G1VR58"/>
<comment type="similarity">
    <text evidence="1">Belongs to the type-I restriction system S methylase family.</text>
</comment>
<organism evidence="5 6">
    <name type="scientific">Candidatus Chisholmbacteria bacterium RIFCSPHIGHO2_01_FULL_52_32</name>
    <dbReference type="NCBI Taxonomy" id="1797591"/>
    <lineage>
        <taxon>Bacteria</taxon>
        <taxon>Candidatus Chisholmiibacteriota</taxon>
    </lineage>
</organism>
<gene>
    <name evidence="5" type="ORF">A2786_00875</name>
</gene>
<proteinExistence type="inferred from homology"/>
<keyword evidence="3" id="KW-0238">DNA-binding</keyword>
<dbReference type="EMBL" id="MHCJ01000006">
    <property type="protein sequence ID" value="OGY17873.1"/>
    <property type="molecule type" value="Genomic_DNA"/>
</dbReference>
<dbReference type="InterPro" id="IPR052021">
    <property type="entry name" value="Type-I_RS_S_subunit"/>
</dbReference>
<name>A0A1G1VR58_9BACT</name>
<dbReference type="Proteomes" id="UP000179233">
    <property type="component" value="Unassembled WGS sequence"/>
</dbReference>
<evidence type="ECO:0000256" key="2">
    <source>
        <dbReference type="ARBA" id="ARBA00022747"/>
    </source>
</evidence>
<feature type="domain" description="Type I restriction modification DNA specificity" evidence="4">
    <location>
        <begin position="44"/>
        <end position="174"/>
    </location>
</feature>
<evidence type="ECO:0000256" key="3">
    <source>
        <dbReference type="ARBA" id="ARBA00023125"/>
    </source>
</evidence>
<dbReference type="InterPro" id="IPR000055">
    <property type="entry name" value="Restrct_endonuc_typeI_TRD"/>
</dbReference>
<dbReference type="PANTHER" id="PTHR30408:SF13">
    <property type="entry name" value="TYPE I RESTRICTION ENZYME HINDI SPECIFICITY SUBUNIT"/>
    <property type="match status" value="1"/>
</dbReference>
<dbReference type="CDD" id="cd17262">
    <property type="entry name" value="RMtype1_S_Aco12261I-TRD2-CR2"/>
    <property type="match status" value="1"/>
</dbReference>